<sequence length="62" mass="7591">MTFFWALRKNLCKFNNSDKKRYCERLEKQPLNFFTVYNKYRNLSSFFNSQSTEMERSGMKAD</sequence>
<proteinExistence type="predicted"/>
<dbReference type="STRING" id="411473.RUMCAL_00435"/>
<dbReference type="EMBL" id="AWVF01000036">
    <property type="protein sequence ID" value="ERJ97190.1"/>
    <property type="molecule type" value="Genomic_DNA"/>
</dbReference>
<evidence type="ECO:0000313" key="2">
    <source>
        <dbReference type="Proteomes" id="UP000016662"/>
    </source>
</evidence>
<gene>
    <name evidence="1" type="ORF">RUMCAL_00435</name>
</gene>
<evidence type="ECO:0000313" key="1">
    <source>
        <dbReference type="EMBL" id="ERJ97190.1"/>
    </source>
</evidence>
<dbReference type="Proteomes" id="UP000016662">
    <property type="component" value="Unassembled WGS sequence"/>
</dbReference>
<dbReference type="HOGENOM" id="CLU_2901504_0_0_9"/>
<reference evidence="1 2" key="1">
    <citation type="submission" date="2013-07" db="EMBL/GenBank/DDBJ databases">
        <authorList>
            <person name="Weinstock G."/>
            <person name="Sodergren E."/>
            <person name="Wylie T."/>
            <person name="Fulton L."/>
            <person name="Fulton R."/>
            <person name="Fronick C."/>
            <person name="O'Laughlin M."/>
            <person name="Godfrey J."/>
            <person name="Miner T."/>
            <person name="Herter B."/>
            <person name="Appelbaum E."/>
            <person name="Cordes M."/>
            <person name="Lek S."/>
            <person name="Wollam A."/>
            <person name="Pepin K.H."/>
            <person name="Palsikar V.B."/>
            <person name="Mitreva M."/>
            <person name="Wilson R.K."/>
        </authorList>
    </citation>
    <scope>NUCLEOTIDE SEQUENCE [LARGE SCALE GENOMIC DNA]</scope>
    <source>
        <strain evidence="1 2">ATCC 27760</strain>
    </source>
</reference>
<comment type="caution">
    <text evidence="1">The sequence shown here is derived from an EMBL/GenBank/DDBJ whole genome shotgun (WGS) entry which is preliminary data.</text>
</comment>
<organism evidence="1 2">
    <name type="scientific">Ruminococcus callidus ATCC 27760</name>
    <dbReference type="NCBI Taxonomy" id="411473"/>
    <lineage>
        <taxon>Bacteria</taxon>
        <taxon>Bacillati</taxon>
        <taxon>Bacillota</taxon>
        <taxon>Clostridia</taxon>
        <taxon>Eubacteriales</taxon>
        <taxon>Oscillospiraceae</taxon>
        <taxon>Ruminococcus</taxon>
    </lineage>
</organism>
<name>U2KYL2_9FIRM</name>
<accession>U2KYL2</accession>
<dbReference type="AlphaFoldDB" id="U2KYL2"/>
<protein>
    <submittedName>
        <fullName evidence="1">Uncharacterized protein</fullName>
    </submittedName>
</protein>
<keyword evidence="2" id="KW-1185">Reference proteome</keyword>